<feature type="domain" description="KAP NTPase" evidence="4">
    <location>
        <begin position="292"/>
        <end position="675"/>
    </location>
</feature>
<gene>
    <name evidence="5" type="ordered locus">Snas_5307</name>
</gene>
<protein>
    <submittedName>
        <fullName evidence="5">KAP P-loop domain protein</fullName>
    </submittedName>
</protein>
<evidence type="ECO:0000313" key="6">
    <source>
        <dbReference type="Proteomes" id="UP000000844"/>
    </source>
</evidence>
<dbReference type="InterPro" id="IPR011646">
    <property type="entry name" value="KAP_P-loop"/>
</dbReference>
<feature type="region of interest" description="Disordered" evidence="1">
    <location>
        <begin position="234"/>
        <end position="271"/>
    </location>
</feature>
<dbReference type="Gene3D" id="3.40.50.1460">
    <property type="match status" value="1"/>
</dbReference>
<dbReference type="RefSeq" id="WP_013020512.1">
    <property type="nucleotide sequence ID" value="NC_013947.1"/>
</dbReference>
<dbReference type="STRING" id="446470.Snas_5307"/>
<keyword evidence="6" id="KW-1185">Reference proteome</keyword>
<dbReference type="eggNOG" id="COG4249">
    <property type="taxonomic scope" value="Bacteria"/>
</dbReference>
<dbReference type="eggNOG" id="COG4928">
    <property type="taxonomic scope" value="Bacteria"/>
</dbReference>
<proteinExistence type="predicted"/>
<reference evidence="5 6" key="1">
    <citation type="journal article" date="2009" name="Stand. Genomic Sci.">
        <title>Complete genome sequence of Stackebrandtia nassauensis type strain (LLR-40K-21).</title>
        <authorList>
            <person name="Munk C."/>
            <person name="Lapidus A."/>
            <person name="Copeland A."/>
            <person name="Jando M."/>
            <person name="Mayilraj S."/>
            <person name="Glavina Del Rio T."/>
            <person name="Nolan M."/>
            <person name="Chen F."/>
            <person name="Lucas S."/>
            <person name="Tice H."/>
            <person name="Cheng J.F."/>
            <person name="Han C."/>
            <person name="Detter J.C."/>
            <person name="Bruce D."/>
            <person name="Goodwin L."/>
            <person name="Chain P."/>
            <person name="Pitluck S."/>
            <person name="Goker M."/>
            <person name="Ovchinikova G."/>
            <person name="Pati A."/>
            <person name="Ivanova N."/>
            <person name="Mavromatis K."/>
            <person name="Chen A."/>
            <person name="Palaniappan K."/>
            <person name="Land M."/>
            <person name="Hauser L."/>
            <person name="Chang Y.J."/>
            <person name="Jeffries C.D."/>
            <person name="Bristow J."/>
            <person name="Eisen J.A."/>
            <person name="Markowitz V."/>
            <person name="Hugenholtz P."/>
            <person name="Kyrpides N.C."/>
            <person name="Klenk H.P."/>
        </authorList>
    </citation>
    <scope>NUCLEOTIDE SEQUENCE [LARGE SCALE GENOMIC DNA]</scope>
    <source>
        <strain evidence="6">DSM 44728 / CIP 108903 / NRRL B-16338 / NBRC 102104 / LLR-40K-21</strain>
    </source>
</reference>
<feature type="transmembrane region" description="Helical" evidence="2">
    <location>
        <begin position="391"/>
        <end position="414"/>
    </location>
</feature>
<organism evidence="5 6">
    <name type="scientific">Stackebrandtia nassauensis (strain DSM 44728 / CIP 108903 / NRRL B-16338 / NBRC 102104 / LLR-40K-21)</name>
    <dbReference type="NCBI Taxonomy" id="446470"/>
    <lineage>
        <taxon>Bacteria</taxon>
        <taxon>Bacillati</taxon>
        <taxon>Actinomycetota</taxon>
        <taxon>Actinomycetes</taxon>
        <taxon>Glycomycetales</taxon>
        <taxon>Glycomycetaceae</taxon>
        <taxon>Stackebrandtia</taxon>
    </lineage>
</organism>
<evidence type="ECO:0000256" key="2">
    <source>
        <dbReference type="SAM" id="Phobius"/>
    </source>
</evidence>
<dbReference type="Pfam" id="PF00656">
    <property type="entry name" value="Peptidase_C14"/>
    <property type="match status" value="1"/>
</dbReference>
<dbReference type="PANTHER" id="PTHR22674">
    <property type="entry name" value="NTPASE, KAP FAMILY P-LOOP DOMAIN-CONTAINING 1"/>
    <property type="match status" value="1"/>
</dbReference>
<evidence type="ECO:0000259" key="3">
    <source>
        <dbReference type="Pfam" id="PF00656"/>
    </source>
</evidence>
<evidence type="ECO:0000313" key="5">
    <source>
        <dbReference type="EMBL" id="ADD44941.1"/>
    </source>
</evidence>
<dbReference type="Proteomes" id="UP000000844">
    <property type="component" value="Chromosome"/>
</dbReference>
<keyword evidence="2" id="KW-1133">Transmembrane helix</keyword>
<dbReference type="PANTHER" id="PTHR22674:SF6">
    <property type="entry name" value="NTPASE KAP FAMILY P-LOOP DOMAIN-CONTAINING PROTEIN 1"/>
    <property type="match status" value="1"/>
</dbReference>
<accession>D3PUR7</accession>
<sequence>MGWDVARRALLIANHSYSHIRSAGSEGIAVGARALQRLLQDENIGDFDSVQLLTNATKYETEQAIEQLFSSIQPDDLALVYFVGLGVRAQGGQLYLASADTRASKLATEAISSTYLRQTFAMYPSRVVLLLDCSHSGTFIDGSGSQLPDFEVEPESDLVVLASTTAKQQIAQTGLPAFTEAVRKGLASGEADIRRTGSISASDLWHYVVAELKTTAPQQTPTMSSNILDDLLIAKSPAPPNYDNQQQVPPPPPSWTATSQPSPPPPREHVDWVDDAPAETDLLHRQALAQVLATRLARASASPTHPAFLIHVDGPWGSGKSTLLKLLETELSADHLVVNFNAWRNARVQPPWWSLLTTIRDRVINDRSWVRRVWSATRETLARARRSGAPYFLAMAITAALMLTLYLTITPAWTTTALKATATTVTSVAAAIGVLWAVSKIASRRLLWNSARGAQQLEQSHTDPMGEVSDHFGWLIRHSRRPVVVFIDDLDRCDGPIVVEILEAIQTLARDQPAPGCAASFVIAADGAWLRRSYEDHYSTFEGAVDQPGQPLGYLFQEKLFQLSVPVPSISGSARANYLTTLLGGRPEDAPQLQETQAATSKRIEDSASEAEVLDALKGSPQQVRQNLAPQAAMKLAQPEVEAVTEHSLEKFAPLVQANPRGVKRFLNTYSILRTLRTLEGNIVPTDTLATWALLRSRWPQLADHLEHRPQDIGLVRGGPVRDLPRPLRSTATSAELQAFLRTGDVELTEAEIRACCGGSVAEISGDSPQ</sequence>
<dbReference type="KEGG" id="sna:Snas_5307"/>
<dbReference type="InterPro" id="IPR029030">
    <property type="entry name" value="Caspase-like_dom_sf"/>
</dbReference>
<feature type="domain" description="Peptidase C14 caspase" evidence="3">
    <location>
        <begin position="7"/>
        <end position="229"/>
    </location>
</feature>
<dbReference type="InterPro" id="IPR011600">
    <property type="entry name" value="Pept_C14_caspase"/>
</dbReference>
<dbReference type="Pfam" id="PF07693">
    <property type="entry name" value="KAP_NTPase"/>
    <property type="match status" value="1"/>
</dbReference>
<dbReference type="SUPFAM" id="SSF52540">
    <property type="entry name" value="P-loop containing nucleoside triphosphate hydrolases"/>
    <property type="match status" value="1"/>
</dbReference>
<feature type="transmembrane region" description="Helical" evidence="2">
    <location>
        <begin position="420"/>
        <end position="438"/>
    </location>
</feature>
<dbReference type="InterPro" id="IPR027417">
    <property type="entry name" value="P-loop_NTPase"/>
</dbReference>
<dbReference type="HOGENOM" id="CLU_375388_0_0_11"/>
<keyword evidence="2" id="KW-0812">Transmembrane</keyword>
<name>D3PUR7_STANL</name>
<evidence type="ECO:0000256" key="1">
    <source>
        <dbReference type="SAM" id="MobiDB-lite"/>
    </source>
</evidence>
<dbReference type="AlphaFoldDB" id="D3PUR7"/>
<dbReference type="EMBL" id="CP001778">
    <property type="protein sequence ID" value="ADD44941.1"/>
    <property type="molecule type" value="Genomic_DNA"/>
</dbReference>
<dbReference type="SUPFAM" id="SSF52129">
    <property type="entry name" value="Caspase-like"/>
    <property type="match status" value="1"/>
</dbReference>
<keyword evidence="2" id="KW-0472">Membrane</keyword>
<dbReference type="OrthoDB" id="88903at2"/>
<dbReference type="GO" id="GO:0006508">
    <property type="term" value="P:proteolysis"/>
    <property type="evidence" value="ECO:0007669"/>
    <property type="project" value="InterPro"/>
</dbReference>
<dbReference type="InterPro" id="IPR052754">
    <property type="entry name" value="NTPase_KAP_P-loop"/>
</dbReference>
<dbReference type="GO" id="GO:0004197">
    <property type="term" value="F:cysteine-type endopeptidase activity"/>
    <property type="evidence" value="ECO:0007669"/>
    <property type="project" value="InterPro"/>
</dbReference>
<evidence type="ECO:0000259" key="4">
    <source>
        <dbReference type="Pfam" id="PF07693"/>
    </source>
</evidence>